<dbReference type="Gene3D" id="3.60.15.10">
    <property type="entry name" value="Ribonuclease Z/Hydroxyacylglutathione hydrolase-like"/>
    <property type="match status" value="2"/>
</dbReference>
<evidence type="ECO:0000256" key="2">
    <source>
        <dbReference type="ARBA" id="ARBA00001947"/>
    </source>
</evidence>
<evidence type="ECO:0000313" key="14">
    <source>
        <dbReference type="EMBL" id="KAJ2930031.1"/>
    </source>
</evidence>
<keyword evidence="15" id="KW-1185">Reference proteome</keyword>
<feature type="region of interest" description="Disordered" evidence="11">
    <location>
        <begin position="222"/>
        <end position="295"/>
    </location>
</feature>
<feature type="domain" description="tRNase Z endonuclease" evidence="13">
    <location>
        <begin position="7"/>
        <end position="65"/>
    </location>
</feature>
<dbReference type="Proteomes" id="UP001140091">
    <property type="component" value="Unassembled WGS sequence"/>
</dbReference>
<reference evidence="14" key="1">
    <citation type="submission" date="2022-06" db="EMBL/GenBank/DDBJ databases">
        <title>Genome Sequence of Candolleomyces eurysporus.</title>
        <authorList>
            <person name="Buettner E."/>
        </authorList>
    </citation>
    <scope>NUCLEOTIDE SEQUENCE</scope>
    <source>
        <strain evidence="14">VTCC 930004</strain>
    </source>
</reference>
<comment type="cofactor">
    <cofactor evidence="2">
        <name>Zn(2+)</name>
        <dbReference type="ChEBI" id="CHEBI:29105"/>
    </cofactor>
</comment>
<feature type="compositionally biased region" description="Basic and acidic residues" evidence="11">
    <location>
        <begin position="222"/>
        <end position="231"/>
    </location>
</feature>
<evidence type="ECO:0000256" key="6">
    <source>
        <dbReference type="ARBA" id="ARBA00022722"/>
    </source>
</evidence>
<dbReference type="Pfam" id="PF00753">
    <property type="entry name" value="Lactamase_B"/>
    <property type="match status" value="1"/>
</dbReference>
<keyword evidence="5" id="KW-0819">tRNA processing</keyword>
<dbReference type="CDD" id="cd07718">
    <property type="entry name" value="RNaseZ_ELAC1_ELAC2-C-term-like_MBL-fold"/>
    <property type="match status" value="1"/>
</dbReference>
<dbReference type="InterPro" id="IPR001279">
    <property type="entry name" value="Metallo-B-lactamas"/>
</dbReference>
<feature type="compositionally biased region" description="Basic and acidic residues" evidence="11">
    <location>
        <begin position="159"/>
        <end position="173"/>
    </location>
</feature>
<evidence type="ECO:0000259" key="13">
    <source>
        <dbReference type="Pfam" id="PF13691"/>
    </source>
</evidence>
<comment type="caution">
    <text evidence="14">The sequence shown here is derived from an EMBL/GenBank/DDBJ whole genome shotgun (WGS) entry which is preliminary data.</text>
</comment>
<feature type="region of interest" description="Disordered" evidence="11">
    <location>
        <begin position="142"/>
        <end position="200"/>
    </location>
</feature>
<keyword evidence="6" id="KW-0540">Nuclease</keyword>
<dbReference type="SUPFAM" id="SSF56281">
    <property type="entry name" value="Metallo-hydrolase/oxidoreductase"/>
    <property type="match status" value="2"/>
</dbReference>
<dbReference type="PANTHER" id="PTHR12553:SF49">
    <property type="entry name" value="ZINC PHOSPHODIESTERASE ELAC PROTEIN 2"/>
    <property type="match status" value="1"/>
</dbReference>
<keyword evidence="8" id="KW-0255">Endonuclease</keyword>
<evidence type="ECO:0000256" key="7">
    <source>
        <dbReference type="ARBA" id="ARBA00022723"/>
    </source>
</evidence>
<dbReference type="PANTHER" id="PTHR12553">
    <property type="entry name" value="ZINC PHOSPHODIESTERASE ELAC PROTEIN 2"/>
    <property type="match status" value="1"/>
</dbReference>
<dbReference type="GO" id="GO:0046872">
    <property type="term" value="F:metal ion binding"/>
    <property type="evidence" value="ECO:0007669"/>
    <property type="project" value="UniProtKB-KW"/>
</dbReference>
<dbReference type="InterPro" id="IPR036866">
    <property type="entry name" value="RibonucZ/Hydroxyglut_hydro"/>
</dbReference>
<organism evidence="14 15">
    <name type="scientific">Candolleomyces eurysporus</name>
    <dbReference type="NCBI Taxonomy" id="2828524"/>
    <lineage>
        <taxon>Eukaryota</taxon>
        <taxon>Fungi</taxon>
        <taxon>Dikarya</taxon>
        <taxon>Basidiomycota</taxon>
        <taxon>Agaricomycotina</taxon>
        <taxon>Agaricomycetes</taxon>
        <taxon>Agaricomycetidae</taxon>
        <taxon>Agaricales</taxon>
        <taxon>Agaricineae</taxon>
        <taxon>Psathyrellaceae</taxon>
        <taxon>Candolleomyces</taxon>
    </lineage>
</organism>
<dbReference type="GO" id="GO:1990180">
    <property type="term" value="P:mitochondrial tRNA 3'-end processing"/>
    <property type="evidence" value="ECO:0007669"/>
    <property type="project" value="TreeGrafter"/>
</dbReference>
<evidence type="ECO:0000256" key="8">
    <source>
        <dbReference type="ARBA" id="ARBA00022759"/>
    </source>
</evidence>
<gene>
    <name evidence="14" type="ORF">H1R20_g7064</name>
</gene>
<feature type="compositionally biased region" description="Basic residues" evidence="11">
    <location>
        <begin position="233"/>
        <end position="242"/>
    </location>
</feature>
<evidence type="ECO:0000256" key="3">
    <source>
        <dbReference type="ARBA" id="ARBA00007823"/>
    </source>
</evidence>
<evidence type="ECO:0000256" key="4">
    <source>
        <dbReference type="ARBA" id="ARBA00012477"/>
    </source>
</evidence>
<name>A0A9W8J7W4_9AGAR</name>
<sequence>MNWSASVLSALSADSQPSLMISFDDAKYMFNAGEGTVRSQTHSESNRRRIKALFLSQLSLERAGGIPGLLMTVADASSINDLKIVGPTGLTHRLAAGRLYTFRDNLRVDPVEIPYQPAEEPFLPSSSPIFKDHNITVYAQPLSTLPESSSDDLNTETDASLKRKCEPSLEPPRKRSKTDAQSAPTLAHLMSAPGFKPTLLPEDKADEWRRLIIERMFPATGKKFETSESSKKGAGKKGKAGKGAKSEPNQSEPAQAIPEDKESGNFDEYRRSRKRPPRGFYDMLPPPPSGSSPSAVSYVIVGPRVRGKFDVKKSIALGVPNGPLRGKLTKGEAVTFTVKDTVTSEDGTSETVARTVTVKPEECIGESEAPSAAIVLEVPSPKYIPSLLQYYRKDFDPLFSKLRSTDPEHRKEVQVRALFHLVGDGVLEDPRYIDFMQGFGDDVQHIVASKEHCPNSVTFTSAAANQLRLNKLDPVIFPLQKFQTESRRRLADIPNLPPNTHLMVSNLDIRIRPPAPPVKNLNAIANDYFHPLLERMTPTDTSIPVELSTETQSKFVEAQQLTKKIEQKILKSGVTKPGDDIVVVPLGTGSAVPGKYRSVSSTLIQIPNWGNVLLDAGEGTYYQLARHFGEEGARDVLRDLKCLFVSHAHADHHMGVGMLLRKRLELDPLPDHPLYLVTIRSVHLSLREMQALEYLGIQDISPDESMEPDSGNGVIPIMSEALHFKRPGVYTHSGPWGIGGNEPWLDVHRSTANAAALCQSLGLDKFRTVDMIHGTKCYGLVLSHHEGWSIVFSGDTQPSENLVQAGQGATLLIHEATMGDDQVDLAKAKKHSTFGQAIDIGRRMNAEKILLTHFSARHPKVPMTLLELNSASSSFDASTSSDAASGAVPPSISPLSSPIVALALDQASMRIGDMWKMQHYLEALEQIEKDTVAVEGEDEDEVGRLNVEVSV</sequence>
<dbReference type="Pfam" id="PF13691">
    <property type="entry name" value="Lactamase_B_4"/>
    <property type="match status" value="1"/>
</dbReference>
<evidence type="ECO:0000256" key="1">
    <source>
        <dbReference type="ARBA" id="ARBA00000402"/>
    </source>
</evidence>
<comment type="similarity">
    <text evidence="3">Belongs to the RNase Z family.</text>
</comment>
<evidence type="ECO:0000259" key="12">
    <source>
        <dbReference type="Pfam" id="PF00753"/>
    </source>
</evidence>
<keyword evidence="9" id="KW-0378">Hydrolase</keyword>
<keyword evidence="7" id="KW-0479">Metal-binding</keyword>
<evidence type="ECO:0000256" key="9">
    <source>
        <dbReference type="ARBA" id="ARBA00022801"/>
    </source>
</evidence>
<proteinExistence type="inferred from homology"/>
<dbReference type="AlphaFoldDB" id="A0A9W8J7W4"/>
<dbReference type="GO" id="GO:0005739">
    <property type="term" value="C:mitochondrion"/>
    <property type="evidence" value="ECO:0007669"/>
    <property type="project" value="TreeGrafter"/>
</dbReference>
<dbReference type="EMBL" id="JANBPK010000851">
    <property type="protein sequence ID" value="KAJ2930031.1"/>
    <property type="molecule type" value="Genomic_DNA"/>
</dbReference>
<dbReference type="InterPro" id="IPR027794">
    <property type="entry name" value="tRNase_Z_dom"/>
</dbReference>
<keyword evidence="10" id="KW-0862">Zinc</keyword>
<dbReference type="OrthoDB" id="527344at2759"/>
<evidence type="ECO:0000256" key="10">
    <source>
        <dbReference type="ARBA" id="ARBA00022833"/>
    </source>
</evidence>
<feature type="non-terminal residue" evidence="14">
    <location>
        <position position="951"/>
    </location>
</feature>
<dbReference type="GO" id="GO:0042781">
    <property type="term" value="F:3'-tRNA processing endoribonuclease activity"/>
    <property type="evidence" value="ECO:0007669"/>
    <property type="project" value="UniProtKB-EC"/>
</dbReference>
<dbReference type="EC" id="3.1.26.11" evidence="4"/>
<dbReference type="InterPro" id="IPR047151">
    <property type="entry name" value="RNZ2-like"/>
</dbReference>
<comment type="catalytic activity">
    <reaction evidence="1">
        <text>Endonucleolytic cleavage of RNA, removing extra 3' nucleotides from tRNA precursor, generating 3' termini of tRNAs. A 3'-hydroxy group is left at the tRNA terminus and a 5'-phosphoryl group is left at the trailer molecule.</text>
        <dbReference type="EC" id="3.1.26.11"/>
    </reaction>
</comment>
<evidence type="ECO:0000256" key="5">
    <source>
        <dbReference type="ARBA" id="ARBA00022694"/>
    </source>
</evidence>
<feature type="domain" description="Metallo-beta-lactamase" evidence="12">
    <location>
        <begin position="597"/>
        <end position="662"/>
    </location>
</feature>
<accession>A0A9W8J7W4</accession>
<evidence type="ECO:0000256" key="11">
    <source>
        <dbReference type="SAM" id="MobiDB-lite"/>
    </source>
</evidence>
<feature type="compositionally biased region" description="Basic and acidic residues" evidence="11">
    <location>
        <begin position="258"/>
        <end position="270"/>
    </location>
</feature>
<protein>
    <recommendedName>
        <fullName evidence="4">ribonuclease Z</fullName>
        <ecNumber evidence="4">3.1.26.11</ecNumber>
    </recommendedName>
</protein>
<evidence type="ECO:0000313" key="15">
    <source>
        <dbReference type="Proteomes" id="UP001140091"/>
    </source>
</evidence>